<dbReference type="Proteomes" id="UP000262825">
    <property type="component" value="Unassembled WGS sequence"/>
</dbReference>
<evidence type="ECO:0000256" key="5">
    <source>
        <dbReference type="ARBA" id="ARBA00022942"/>
    </source>
</evidence>
<comment type="function">
    <text evidence="1 6">Acts as a regulatory subunit of the 26S proteasome which is involved in the ATP-dependent degradation of ubiquitinated proteins.</text>
</comment>
<feature type="compositionally biased region" description="Basic and acidic residues" evidence="7">
    <location>
        <begin position="818"/>
        <end position="845"/>
    </location>
</feature>
<organism evidence="10 11">
    <name type="scientific">Saccharomycodes ludwigii</name>
    <dbReference type="NCBI Taxonomy" id="36035"/>
    <lineage>
        <taxon>Eukaryota</taxon>
        <taxon>Fungi</taxon>
        <taxon>Dikarya</taxon>
        <taxon>Ascomycota</taxon>
        <taxon>Saccharomycotina</taxon>
        <taxon>Saccharomycetes</taxon>
        <taxon>Saccharomycodales</taxon>
        <taxon>Saccharomycodaceae</taxon>
        <taxon>Saccharomycodes</taxon>
    </lineage>
</organism>
<name>A0A376B7Q3_9ASCO</name>
<dbReference type="InterPro" id="IPR011989">
    <property type="entry name" value="ARM-like"/>
</dbReference>
<dbReference type="FunFam" id="1.25.10.10:FF:000017">
    <property type="entry name" value="26S proteasome non-ATPase regulatory subunit 1"/>
    <property type="match status" value="1"/>
</dbReference>
<evidence type="ECO:0000259" key="9">
    <source>
        <dbReference type="Pfam" id="PF21505"/>
    </source>
</evidence>
<feature type="region of interest" description="Disordered" evidence="7">
    <location>
        <begin position="811"/>
        <end position="845"/>
    </location>
</feature>
<keyword evidence="11" id="KW-1185">Reference proteome</keyword>
<feature type="domain" description="26S proteasome non-ATPase regulatory subunit 1/RPN2 N-terminal" evidence="9">
    <location>
        <begin position="6"/>
        <end position="305"/>
    </location>
</feature>
<dbReference type="GO" id="GO:0005634">
    <property type="term" value="C:nucleus"/>
    <property type="evidence" value="ECO:0007669"/>
    <property type="project" value="TreeGrafter"/>
</dbReference>
<dbReference type="Pfam" id="PF21505">
    <property type="entry name" value="RPN2_N"/>
    <property type="match status" value="1"/>
</dbReference>
<dbReference type="PANTHER" id="PTHR10943:SF2">
    <property type="entry name" value="26S PROTEASOME NON-ATPASE REGULATORY SUBUNIT 1"/>
    <property type="match status" value="1"/>
</dbReference>
<dbReference type="InterPro" id="IPR040623">
    <property type="entry name" value="RPN2_C"/>
</dbReference>
<evidence type="ECO:0000313" key="10">
    <source>
        <dbReference type="EMBL" id="SSD60717.1"/>
    </source>
</evidence>
<evidence type="ECO:0000256" key="6">
    <source>
        <dbReference type="PIRNR" id="PIRNR015947"/>
    </source>
</evidence>
<dbReference type="Gene3D" id="1.25.10.10">
    <property type="entry name" value="Leucine-rich Repeat Variant"/>
    <property type="match status" value="1"/>
</dbReference>
<dbReference type="Pfam" id="PF18004">
    <property type="entry name" value="RPN2_C"/>
    <property type="match status" value="1"/>
</dbReference>
<dbReference type="GO" id="GO:0030234">
    <property type="term" value="F:enzyme regulator activity"/>
    <property type="evidence" value="ECO:0007669"/>
    <property type="project" value="UniProtKB-UniRule"/>
</dbReference>
<dbReference type="GO" id="GO:0008540">
    <property type="term" value="C:proteasome regulatory particle, base subcomplex"/>
    <property type="evidence" value="ECO:0007669"/>
    <property type="project" value="UniProtKB-UniRule"/>
</dbReference>
<evidence type="ECO:0000313" key="11">
    <source>
        <dbReference type="Proteomes" id="UP000262825"/>
    </source>
</evidence>
<gene>
    <name evidence="10" type="ORF">SCODWIG_02478</name>
</gene>
<proteinExistence type="inferred from homology"/>
<keyword evidence="5 6" id="KW-0647">Proteasome</keyword>
<dbReference type="InterPro" id="IPR002015">
    <property type="entry name" value="Proteasome/cyclosome_rpt"/>
</dbReference>
<dbReference type="PIRSF" id="PIRSF015947">
    <property type="entry name" value="26S_Psome_Rpn2"/>
    <property type="match status" value="1"/>
</dbReference>
<dbReference type="InterPro" id="IPR048570">
    <property type="entry name" value="PSMD1_RPN2_N"/>
</dbReference>
<evidence type="ECO:0000256" key="7">
    <source>
        <dbReference type="SAM" id="MobiDB-lite"/>
    </source>
</evidence>
<dbReference type="SUPFAM" id="SSF48371">
    <property type="entry name" value="ARM repeat"/>
    <property type="match status" value="1"/>
</dbReference>
<dbReference type="PANTHER" id="PTHR10943">
    <property type="entry name" value="26S PROTEASOME NON-ATPASE REGULATORY SUBUNIT"/>
    <property type="match status" value="1"/>
</dbReference>
<sequence>MASVSSVSAYLSLLKDPDQSIQLYALKSLNDIADSTWSEISNNISELEEIYDDEHFPERKLVALLASKIYYNLGEYESAVKYALAADEYFNFNESSQYVETVVSQSIQMYISLSTFNYEHQDGPKKIDSKLSNIFEKMIENCIKISEFKLALGIALDAFRLDIVEKILESRKTEDNEANCLKLINYVLSCAITTVSSTPFKDMVLKSLFSTLISFKAPDYFTLSKIAVHLNDHQLAFSFFERINSDGNSTLSYQIAFDLVSSASQRFLEGLVATLNKFEYDPKLLEIFSGLPTADYNNTFLFNNKNIDVMLLDKAKNSMDGKYSLFHNAVSISNAFMHAGTTDDSFVRSNLTWLGKAKNWAKFNATASIGTIHKGNFVMGQKIMAPYLPSSRNPSRYIKGGSLYGLGLIYAGFGKDIIDYLKEQLTANSANAGDEGVDVLLHGASLGIGLASMGTGNAELYDSLKEVLYSDSATSGEAAALGMGLVMLGSGNEQAAGDMYVYAHETQHGNITRGLSIGIALINYERQELANSLIHKMCEDENPLLRYGGAFTIAMAYAGSADNGAVRKLLHIAVSDSDDDVRRAAVTSLGFVMIRDYTTVPRIVELLAKSHNAHVRCGTAFALGISCAGRGLQSAVDILMPLMKDPVDFVRQGAMIALSMVLIQQTEKTNPVVKEVNEHLLNVVTNKHQEGLAKFGACVAQGIMNAGGRNVTIQLENTEMETLNTQGIVGLMVFSQFWHWYPLAHFLSLSFTPTGIIGVRGGDLSIPKFKFNCHTKEDVFDYPPMYEEAVDKVKEKVTTAVLSTTAKAKARANKKNARKDTDTIESKTTKKEGAEPDKQQYENVEKTDDQIKIKYTSSSYKIENATRVLPQQLRYITFSKDERFVPVRKYKGYNGIIVLVDKEPFEPVELIETVRQLGNVDAPLPTPFKLEEDLKFEELS</sequence>
<evidence type="ECO:0000256" key="1">
    <source>
        <dbReference type="ARBA" id="ARBA00002187"/>
    </source>
</evidence>
<comment type="similarity">
    <text evidence="2 6">Belongs to the proteasome subunit S1 family.</text>
</comment>
<accession>A0A376B7Q3</accession>
<dbReference type="AlphaFoldDB" id="A0A376B7Q3"/>
<keyword evidence="4" id="KW-0677">Repeat</keyword>
<reference evidence="11" key="1">
    <citation type="submission" date="2018-06" db="EMBL/GenBank/DDBJ databases">
        <authorList>
            <person name="Guldener U."/>
        </authorList>
    </citation>
    <scope>NUCLEOTIDE SEQUENCE [LARGE SCALE GENOMIC DNA]</scope>
    <source>
        <strain evidence="11">UTAD17</strain>
    </source>
</reference>
<dbReference type="GO" id="GO:0042176">
    <property type="term" value="P:regulation of protein catabolic process"/>
    <property type="evidence" value="ECO:0007669"/>
    <property type="project" value="UniProtKB-UniRule"/>
</dbReference>
<evidence type="ECO:0000256" key="3">
    <source>
        <dbReference type="ARBA" id="ARBA00015684"/>
    </source>
</evidence>
<feature type="domain" description="26S proteasome regulatory subunit RPN2 C-terminal" evidence="8">
    <location>
        <begin position="754"/>
        <end position="911"/>
    </location>
</feature>
<dbReference type="InterPro" id="IPR016642">
    <property type="entry name" value="26S_Psome_Rpn2"/>
</dbReference>
<protein>
    <recommendedName>
        <fullName evidence="3 6">26S proteasome regulatory subunit RPN2</fullName>
    </recommendedName>
</protein>
<dbReference type="Pfam" id="PF01851">
    <property type="entry name" value="PC_rep"/>
    <property type="match status" value="3"/>
</dbReference>
<dbReference type="GO" id="GO:0043161">
    <property type="term" value="P:proteasome-mediated ubiquitin-dependent protein catabolic process"/>
    <property type="evidence" value="ECO:0007669"/>
    <property type="project" value="TreeGrafter"/>
</dbReference>
<dbReference type="EMBL" id="UFAJ01000431">
    <property type="protein sequence ID" value="SSD60717.1"/>
    <property type="molecule type" value="Genomic_DNA"/>
</dbReference>
<dbReference type="InterPro" id="IPR016024">
    <property type="entry name" value="ARM-type_fold"/>
</dbReference>
<evidence type="ECO:0000256" key="2">
    <source>
        <dbReference type="ARBA" id="ARBA00006308"/>
    </source>
</evidence>
<evidence type="ECO:0000259" key="8">
    <source>
        <dbReference type="Pfam" id="PF18004"/>
    </source>
</evidence>
<dbReference type="Pfam" id="PF13646">
    <property type="entry name" value="HEAT_2"/>
    <property type="match status" value="1"/>
</dbReference>
<dbReference type="VEuPathDB" id="FungiDB:SCODWIG_02478"/>
<dbReference type="GO" id="GO:0034515">
    <property type="term" value="C:proteasome storage granule"/>
    <property type="evidence" value="ECO:0007669"/>
    <property type="project" value="TreeGrafter"/>
</dbReference>
<evidence type="ECO:0000256" key="4">
    <source>
        <dbReference type="ARBA" id="ARBA00022737"/>
    </source>
</evidence>
<dbReference type="OrthoDB" id="261572at2759"/>